<dbReference type="Pfam" id="PF06854">
    <property type="entry name" value="Phage_Gp15"/>
    <property type="match status" value="1"/>
</dbReference>
<organism evidence="1 2">
    <name type="scientific">Herbinix hemicellulosilytica</name>
    <dbReference type="NCBI Taxonomy" id="1564487"/>
    <lineage>
        <taxon>Bacteria</taxon>
        <taxon>Bacillati</taxon>
        <taxon>Bacillota</taxon>
        <taxon>Clostridia</taxon>
        <taxon>Lachnospirales</taxon>
        <taxon>Lachnospiraceae</taxon>
        <taxon>Herbinix</taxon>
    </lineage>
</organism>
<dbReference type="EMBL" id="CVTD020000017">
    <property type="protein sequence ID" value="CRZ34925.1"/>
    <property type="molecule type" value="Genomic_DNA"/>
</dbReference>
<dbReference type="AlphaFoldDB" id="A0A0H5SIK1"/>
<gene>
    <name evidence="1" type="ORF">HHT355_1725</name>
</gene>
<dbReference type="InterPro" id="IPR009660">
    <property type="entry name" value="Phage_A500_Gp15"/>
</dbReference>
<evidence type="ECO:0008006" key="3">
    <source>
        <dbReference type="Google" id="ProtNLM"/>
    </source>
</evidence>
<dbReference type="RefSeq" id="WP_103203028.1">
    <property type="nucleotide sequence ID" value="NZ_CVTD020000017.1"/>
</dbReference>
<accession>A0A0H5SIK1</accession>
<keyword evidence="2" id="KW-1185">Reference proteome</keyword>
<reference evidence="1 2" key="1">
    <citation type="submission" date="2015-06" db="EMBL/GenBank/DDBJ databases">
        <authorList>
            <person name="Wibberg Daniel"/>
        </authorList>
    </citation>
    <scope>NUCLEOTIDE SEQUENCE [LARGE SCALE GENOMIC DNA]</scope>
    <source>
        <strain evidence="1 2">T3/55T</strain>
    </source>
</reference>
<protein>
    <recommendedName>
        <fullName evidence="3">Bacteriophage Gp15 protein</fullName>
    </recommendedName>
</protein>
<dbReference type="OrthoDB" id="1758052at2"/>
<evidence type="ECO:0000313" key="1">
    <source>
        <dbReference type="EMBL" id="CRZ34925.1"/>
    </source>
</evidence>
<dbReference type="Proteomes" id="UP000236497">
    <property type="component" value="Unassembled WGS sequence"/>
</dbReference>
<name>A0A0H5SIK1_HERHM</name>
<proteinExistence type="predicted"/>
<sequence length="191" mass="22329">MIGELPTSLNVNGVERAIRSDYRVALLIFHAFNNPELSDWEKAIIMLDCLYENAKEILSDDIEEAINKAVWFLDGGVTDRETKYRSAKKVLDWEQDEQMIFSAVNKVAGKEVRALEYLHWWTFLGYFNEIGEGLLTTVINIRQKKNKGKKLEKYEQEFYRENKHLIDIKEKLSAEEQAEKERLLKLLNGEV</sequence>
<evidence type="ECO:0000313" key="2">
    <source>
        <dbReference type="Proteomes" id="UP000236497"/>
    </source>
</evidence>